<reference evidence="2 3" key="1">
    <citation type="journal article" date="2018" name="Mol. Biol. Evol.">
        <title>Analysis of the draft genome of the red seaweed Gracilariopsis chorda provides insights into genome size evolution in Rhodophyta.</title>
        <authorList>
            <person name="Lee J."/>
            <person name="Yang E.C."/>
            <person name="Graf L."/>
            <person name="Yang J.H."/>
            <person name="Qiu H."/>
            <person name="Zel Zion U."/>
            <person name="Chan C.X."/>
            <person name="Stephens T.G."/>
            <person name="Weber A.P.M."/>
            <person name="Boo G.H."/>
            <person name="Boo S.M."/>
            <person name="Kim K.M."/>
            <person name="Shin Y."/>
            <person name="Jung M."/>
            <person name="Lee S.J."/>
            <person name="Yim H.S."/>
            <person name="Lee J.H."/>
            <person name="Bhattacharya D."/>
            <person name="Yoon H.S."/>
        </authorList>
    </citation>
    <scope>NUCLEOTIDE SEQUENCE [LARGE SCALE GENOMIC DNA]</scope>
    <source>
        <strain evidence="2 3">SKKU-2015</strain>
        <tissue evidence="2">Whole body</tissue>
    </source>
</reference>
<keyword evidence="1" id="KW-0472">Membrane</keyword>
<accession>A0A2V3ITZ5</accession>
<sequence length="91" mass="10039">MNDFYARTAIAASTAVFTAALTTIVVLYSLNLDLKSPDEFLLHHVLSSRYTSLVVFQKRSSLGGHLVAAPNALSSFFLIVHRRVCVPFAIR</sequence>
<feature type="transmembrane region" description="Helical" evidence="1">
    <location>
        <begin position="6"/>
        <end position="30"/>
    </location>
</feature>
<gene>
    <name evidence="2" type="ORF">BWQ96_04650</name>
</gene>
<organism evidence="2 3">
    <name type="scientific">Gracilariopsis chorda</name>
    <dbReference type="NCBI Taxonomy" id="448386"/>
    <lineage>
        <taxon>Eukaryota</taxon>
        <taxon>Rhodophyta</taxon>
        <taxon>Florideophyceae</taxon>
        <taxon>Rhodymeniophycidae</taxon>
        <taxon>Gracilariales</taxon>
        <taxon>Gracilariaceae</taxon>
        <taxon>Gracilariopsis</taxon>
    </lineage>
</organism>
<comment type="caution">
    <text evidence="2">The sequence shown here is derived from an EMBL/GenBank/DDBJ whole genome shotgun (WGS) entry which is preliminary data.</text>
</comment>
<evidence type="ECO:0000313" key="3">
    <source>
        <dbReference type="Proteomes" id="UP000247409"/>
    </source>
</evidence>
<keyword evidence="3" id="KW-1185">Reference proteome</keyword>
<evidence type="ECO:0000256" key="1">
    <source>
        <dbReference type="SAM" id="Phobius"/>
    </source>
</evidence>
<dbReference type="Proteomes" id="UP000247409">
    <property type="component" value="Unassembled WGS sequence"/>
</dbReference>
<proteinExistence type="predicted"/>
<protein>
    <submittedName>
        <fullName evidence="2">Uncharacterized protein</fullName>
    </submittedName>
</protein>
<keyword evidence="1" id="KW-0812">Transmembrane</keyword>
<dbReference type="EMBL" id="NBIV01000057">
    <property type="protein sequence ID" value="PXF45573.1"/>
    <property type="molecule type" value="Genomic_DNA"/>
</dbReference>
<keyword evidence="1" id="KW-1133">Transmembrane helix</keyword>
<dbReference type="AlphaFoldDB" id="A0A2V3ITZ5"/>
<evidence type="ECO:0000313" key="2">
    <source>
        <dbReference type="EMBL" id="PXF45573.1"/>
    </source>
</evidence>
<name>A0A2V3ITZ5_9FLOR</name>